<reference evidence="11" key="1">
    <citation type="submission" date="2022-05" db="EMBL/GenBank/DDBJ databases">
        <title>The Musa troglodytarum L. genome provides insights into the mechanism of non-climacteric behaviour and enrichment of carotenoids.</title>
        <authorList>
            <person name="Wang J."/>
        </authorList>
    </citation>
    <scope>NUCLEOTIDE SEQUENCE</scope>
    <source>
        <tissue evidence="11">Leaf</tissue>
    </source>
</reference>
<dbReference type="FunFam" id="1.20.58.1040:FF:000001">
    <property type="entry name" value="Glucan endo-1,3-beta-glucosidase 4"/>
    <property type="match status" value="1"/>
</dbReference>
<evidence type="ECO:0000256" key="4">
    <source>
        <dbReference type="ARBA" id="ARBA00022729"/>
    </source>
</evidence>
<evidence type="ECO:0000256" key="8">
    <source>
        <dbReference type="SAM" id="MobiDB-lite"/>
    </source>
</evidence>
<evidence type="ECO:0000313" key="12">
    <source>
        <dbReference type="Proteomes" id="UP001055439"/>
    </source>
</evidence>
<dbReference type="OrthoDB" id="1930814at2759"/>
<comment type="subcellular location">
    <subcellularLocation>
        <location evidence="1">Cell membrane</location>
        <topology evidence="1">Lipid-anchor</topology>
        <topology evidence="1">GPI-anchor</topology>
    </subcellularLocation>
</comment>
<evidence type="ECO:0000256" key="2">
    <source>
        <dbReference type="ARBA" id="ARBA00022475"/>
    </source>
</evidence>
<accession>A0A9E7EHH2</accession>
<gene>
    <name evidence="11" type="ORF">MUK42_08541</name>
</gene>
<evidence type="ECO:0000256" key="5">
    <source>
        <dbReference type="ARBA" id="ARBA00023136"/>
    </source>
</evidence>
<protein>
    <submittedName>
        <fullName evidence="11">X8 domain</fullName>
    </submittedName>
</protein>
<feature type="region of interest" description="Disordered" evidence="8">
    <location>
        <begin position="148"/>
        <end position="205"/>
    </location>
</feature>
<dbReference type="AlphaFoldDB" id="A0A9E7EHH2"/>
<dbReference type="GO" id="GO:0005886">
    <property type="term" value="C:plasma membrane"/>
    <property type="evidence" value="ECO:0007669"/>
    <property type="project" value="UniProtKB-SubCell"/>
</dbReference>
<keyword evidence="3" id="KW-0449">Lipoprotein</keyword>
<dbReference type="Pfam" id="PF07983">
    <property type="entry name" value="X8"/>
    <property type="match status" value="1"/>
</dbReference>
<evidence type="ECO:0000256" key="9">
    <source>
        <dbReference type="SAM" id="SignalP"/>
    </source>
</evidence>
<keyword evidence="3" id="KW-0336">GPI-anchor</keyword>
<name>A0A9E7EHH2_9LILI</name>
<dbReference type="SMART" id="SM00768">
    <property type="entry name" value="X8"/>
    <property type="match status" value="1"/>
</dbReference>
<dbReference type="EMBL" id="CP097502">
    <property type="protein sequence ID" value="URD76347.1"/>
    <property type="molecule type" value="Genomic_DNA"/>
</dbReference>
<evidence type="ECO:0000256" key="6">
    <source>
        <dbReference type="ARBA" id="ARBA00023157"/>
    </source>
</evidence>
<organism evidence="11 12">
    <name type="scientific">Musa troglodytarum</name>
    <name type="common">fe'i banana</name>
    <dbReference type="NCBI Taxonomy" id="320322"/>
    <lineage>
        <taxon>Eukaryota</taxon>
        <taxon>Viridiplantae</taxon>
        <taxon>Streptophyta</taxon>
        <taxon>Embryophyta</taxon>
        <taxon>Tracheophyta</taxon>
        <taxon>Spermatophyta</taxon>
        <taxon>Magnoliopsida</taxon>
        <taxon>Liliopsida</taxon>
        <taxon>Zingiberales</taxon>
        <taxon>Musaceae</taxon>
        <taxon>Musa</taxon>
    </lineage>
</organism>
<keyword evidence="12" id="KW-1185">Reference proteome</keyword>
<dbReference type="InterPro" id="IPR012946">
    <property type="entry name" value="X8"/>
</dbReference>
<keyword evidence="4 9" id="KW-0732">Signal</keyword>
<dbReference type="GO" id="GO:0098552">
    <property type="term" value="C:side of membrane"/>
    <property type="evidence" value="ECO:0007669"/>
    <property type="project" value="UniProtKB-KW"/>
</dbReference>
<feature type="domain" description="X8" evidence="10">
    <location>
        <begin position="20"/>
        <end position="124"/>
    </location>
</feature>
<feature type="chain" id="PRO_5039513374" evidence="9">
    <location>
        <begin position="20"/>
        <end position="205"/>
    </location>
</feature>
<dbReference type="Gene3D" id="1.20.58.1040">
    <property type="match status" value="1"/>
</dbReference>
<evidence type="ECO:0000313" key="11">
    <source>
        <dbReference type="EMBL" id="URD76347.1"/>
    </source>
</evidence>
<evidence type="ECO:0000259" key="10">
    <source>
        <dbReference type="SMART" id="SM00768"/>
    </source>
</evidence>
<feature type="compositionally biased region" description="Basic and acidic residues" evidence="8">
    <location>
        <begin position="151"/>
        <end position="162"/>
    </location>
</feature>
<keyword evidence="6" id="KW-1015">Disulfide bond</keyword>
<proteinExistence type="predicted"/>
<dbReference type="PANTHER" id="PTHR31044">
    <property type="entry name" value="BETA-1,3 GLUCANASE"/>
    <property type="match status" value="1"/>
</dbReference>
<keyword evidence="7" id="KW-0325">Glycoprotein</keyword>
<evidence type="ECO:0000256" key="3">
    <source>
        <dbReference type="ARBA" id="ARBA00022622"/>
    </source>
</evidence>
<dbReference type="InterPro" id="IPR044788">
    <property type="entry name" value="X8_dom_prot"/>
</dbReference>
<feature type="signal peptide" evidence="9">
    <location>
        <begin position="1"/>
        <end position="19"/>
    </location>
</feature>
<keyword evidence="2" id="KW-1003">Cell membrane</keyword>
<dbReference type="GO" id="GO:0009506">
    <property type="term" value="C:plasmodesma"/>
    <property type="evidence" value="ECO:0007669"/>
    <property type="project" value="UniProtKB-ARBA"/>
</dbReference>
<dbReference type="PANTHER" id="PTHR31044:SF25">
    <property type="entry name" value="PLASMODESMATA CALLOSE-BINDING PROTEIN 3"/>
    <property type="match status" value="1"/>
</dbReference>
<keyword evidence="5" id="KW-0472">Membrane</keyword>
<evidence type="ECO:0000256" key="1">
    <source>
        <dbReference type="ARBA" id="ARBA00004609"/>
    </source>
</evidence>
<evidence type="ECO:0000256" key="7">
    <source>
        <dbReference type="ARBA" id="ARBA00023180"/>
    </source>
</evidence>
<dbReference type="Proteomes" id="UP001055439">
    <property type="component" value="Chromosome 1"/>
</dbReference>
<sequence length="205" mass="22618">MATFLLLVLAVAMFSGSDAAWCVCRSDMSNNALQKTLDYACGTGADCTPVLQNGACYNPNTVLAHCSYAANSYYQRKGQAQGACDFAGTAALTSTDPGKPSPLSPRIPRRVPLTLPLSHSYCHPLWFCRGERLHIPCNSQCCRNFRHSNKHHSDEQHPSGRHSDKHKHHSPEHDDSYYLQPSNHGHHPHGDRRGAGRTGAVWCKQ</sequence>